<evidence type="ECO:0000256" key="2">
    <source>
        <dbReference type="ARBA" id="ARBA00023315"/>
    </source>
</evidence>
<evidence type="ECO:0000259" key="4">
    <source>
        <dbReference type="PROSITE" id="PS51186"/>
    </source>
</evidence>
<reference evidence="5 6" key="1">
    <citation type="journal article" date="2021" name="ISME Commun">
        <title>Automated analysis of genomic sequences facilitates high-throughput and comprehensive description of bacteria.</title>
        <authorList>
            <person name="Hitch T.C.A."/>
        </authorList>
    </citation>
    <scope>NUCLEOTIDE SEQUENCE [LARGE SCALE GENOMIC DNA]</scope>
    <source>
        <strain evidence="5 6">Sanger_03</strain>
    </source>
</reference>
<evidence type="ECO:0000256" key="1">
    <source>
        <dbReference type="ARBA" id="ARBA00022679"/>
    </source>
</evidence>
<dbReference type="Proteomes" id="UP001652431">
    <property type="component" value="Unassembled WGS sequence"/>
</dbReference>
<dbReference type="PANTHER" id="PTHR42919:SF8">
    <property type="entry name" value="N-ALPHA-ACETYLTRANSFERASE 50"/>
    <property type="match status" value="1"/>
</dbReference>
<dbReference type="GO" id="GO:0008999">
    <property type="term" value="F:protein-N-terminal-alanine acetyltransferase activity"/>
    <property type="evidence" value="ECO:0007669"/>
    <property type="project" value="UniProtKB-EC"/>
</dbReference>
<evidence type="ECO:0000256" key="3">
    <source>
        <dbReference type="RuleBase" id="RU363094"/>
    </source>
</evidence>
<dbReference type="RefSeq" id="WP_158369428.1">
    <property type="nucleotide sequence ID" value="NZ_JAOQJU010000006.1"/>
</dbReference>
<dbReference type="SUPFAM" id="SSF55729">
    <property type="entry name" value="Acyl-CoA N-acyltransferases (Nat)"/>
    <property type="match status" value="1"/>
</dbReference>
<comment type="catalytic activity">
    <reaction evidence="3">
        <text>N-terminal L-alanyl-[ribosomal protein bS18] + acetyl-CoA = N-terminal N(alpha)-acetyl-L-alanyl-[ribosomal protein bS18] + CoA + H(+)</text>
        <dbReference type="Rhea" id="RHEA:43756"/>
        <dbReference type="Rhea" id="RHEA-COMP:10676"/>
        <dbReference type="Rhea" id="RHEA-COMP:10677"/>
        <dbReference type="ChEBI" id="CHEBI:15378"/>
        <dbReference type="ChEBI" id="CHEBI:57287"/>
        <dbReference type="ChEBI" id="CHEBI:57288"/>
        <dbReference type="ChEBI" id="CHEBI:64718"/>
        <dbReference type="ChEBI" id="CHEBI:83683"/>
        <dbReference type="EC" id="2.3.1.266"/>
    </reaction>
</comment>
<sequence length="147" mass="17094">MFEIHKMRKEDIEEVAALEKAIFPDAWSAAALEESLMQKQTMMLTAFDDKKLIGYLILYYVLEEGEIARVAVEPEYRRQGVGARMLLEMENLCEDKGINKLLLDVRESNQTAYSFYEDYGFVQDGIRKNYYTNPTEDAILMSREIGR</sequence>
<dbReference type="Gene3D" id="3.40.630.30">
    <property type="match status" value="1"/>
</dbReference>
<dbReference type="CDD" id="cd04301">
    <property type="entry name" value="NAT_SF"/>
    <property type="match status" value="1"/>
</dbReference>
<dbReference type="NCBIfam" id="TIGR01575">
    <property type="entry name" value="rimI"/>
    <property type="match status" value="1"/>
</dbReference>
<dbReference type="EMBL" id="JAOQJU010000006">
    <property type="protein sequence ID" value="MCU6686344.1"/>
    <property type="molecule type" value="Genomic_DNA"/>
</dbReference>
<dbReference type="InterPro" id="IPR006464">
    <property type="entry name" value="AcTrfase_RimI/Ard1"/>
</dbReference>
<organism evidence="5 6">
    <name type="scientific">Dorea acetigenes</name>
    <dbReference type="NCBI Taxonomy" id="2981787"/>
    <lineage>
        <taxon>Bacteria</taxon>
        <taxon>Bacillati</taxon>
        <taxon>Bacillota</taxon>
        <taxon>Clostridia</taxon>
        <taxon>Lachnospirales</taxon>
        <taxon>Lachnospiraceae</taxon>
        <taxon>Dorea</taxon>
    </lineage>
</organism>
<feature type="domain" description="N-acetyltransferase" evidence="4">
    <location>
        <begin position="2"/>
        <end position="146"/>
    </location>
</feature>
<keyword evidence="5" id="KW-0687">Ribonucleoprotein</keyword>
<comment type="function">
    <text evidence="3">Acetylates the N-terminal alanine of ribosomal protein bS18.</text>
</comment>
<keyword evidence="1 5" id="KW-0808">Transferase</keyword>
<dbReference type="Pfam" id="PF00583">
    <property type="entry name" value="Acetyltransf_1"/>
    <property type="match status" value="1"/>
</dbReference>
<keyword evidence="5" id="KW-0689">Ribosomal protein</keyword>
<gene>
    <name evidence="5" type="primary">rimI</name>
    <name evidence="5" type="ORF">OCV99_07245</name>
</gene>
<comment type="subcellular location">
    <subcellularLocation>
        <location evidence="3">Cytoplasm</location>
    </subcellularLocation>
</comment>
<dbReference type="InterPro" id="IPR051556">
    <property type="entry name" value="N-term/lysine_N-AcTrnsfr"/>
</dbReference>
<dbReference type="PANTHER" id="PTHR42919">
    <property type="entry name" value="N-ALPHA-ACETYLTRANSFERASE"/>
    <property type="match status" value="1"/>
</dbReference>
<comment type="similarity">
    <text evidence="3">Belongs to the acetyltransferase family. RimI subfamily.</text>
</comment>
<dbReference type="PROSITE" id="PS51186">
    <property type="entry name" value="GNAT"/>
    <property type="match status" value="1"/>
</dbReference>
<proteinExistence type="inferred from homology"/>
<keyword evidence="3" id="KW-0963">Cytoplasm</keyword>
<name>A0ABT2RMF1_9FIRM</name>
<keyword evidence="2 5" id="KW-0012">Acyltransferase</keyword>
<dbReference type="GO" id="GO:0005840">
    <property type="term" value="C:ribosome"/>
    <property type="evidence" value="ECO:0007669"/>
    <property type="project" value="UniProtKB-KW"/>
</dbReference>
<accession>A0ABT2RMF1</accession>
<keyword evidence="6" id="KW-1185">Reference proteome</keyword>
<evidence type="ECO:0000313" key="5">
    <source>
        <dbReference type="EMBL" id="MCU6686344.1"/>
    </source>
</evidence>
<dbReference type="InterPro" id="IPR000182">
    <property type="entry name" value="GNAT_dom"/>
</dbReference>
<dbReference type="InterPro" id="IPR016181">
    <property type="entry name" value="Acyl_CoA_acyltransferase"/>
</dbReference>
<evidence type="ECO:0000313" key="6">
    <source>
        <dbReference type="Proteomes" id="UP001652431"/>
    </source>
</evidence>
<comment type="caution">
    <text evidence="5">The sequence shown here is derived from an EMBL/GenBank/DDBJ whole genome shotgun (WGS) entry which is preliminary data.</text>
</comment>
<protein>
    <recommendedName>
        <fullName evidence="3">[Ribosomal protein bS18]-alanine N-acetyltransferase</fullName>
        <ecNumber evidence="3">2.3.1.266</ecNumber>
    </recommendedName>
</protein>
<dbReference type="EC" id="2.3.1.266" evidence="3"/>